<evidence type="ECO:0000313" key="2">
    <source>
        <dbReference type="Proteomes" id="UP000294325"/>
    </source>
</evidence>
<dbReference type="KEGG" id="nwr:E3U44_15585"/>
<gene>
    <name evidence="1" type="ORF">E3U44_15585</name>
</gene>
<proteinExistence type="predicted"/>
<dbReference type="Proteomes" id="UP000294325">
    <property type="component" value="Chromosome"/>
</dbReference>
<sequence length="140" mass="16015">MTMFATIFAGVSVFVLGQFVLKLVFEPIVAFKEVQGELSHLFLFHQAKITNAYRTQVLHDEVRRISAQILAKKEAYRLLSQLFGLPREQTVIDACRALNRIARLLMEGSSDTGQKVDRPKEICQAMTEVEQKLRVRVSYK</sequence>
<evidence type="ECO:0000313" key="1">
    <source>
        <dbReference type="EMBL" id="QBQ55775.1"/>
    </source>
</evidence>
<dbReference type="OrthoDB" id="7064947at2"/>
<dbReference type="AlphaFoldDB" id="A0A4V1AW87"/>
<accession>A0A4V1AW87</accession>
<name>A0A4V1AW87_9GAMM</name>
<organism evidence="1 2">
    <name type="scientific">Nitrosococcus wardiae</name>
    <dbReference type="NCBI Taxonomy" id="1814290"/>
    <lineage>
        <taxon>Bacteria</taxon>
        <taxon>Pseudomonadati</taxon>
        <taxon>Pseudomonadota</taxon>
        <taxon>Gammaproteobacteria</taxon>
        <taxon>Chromatiales</taxon>
        <taxon>Chromatiaceae</taxon>
        <taxon>Nitrosococcus</taxon>
    </lineage>
</organism>
<keyword evidence="2" id="KW-1185">Reference proteome</keyword>
<reference evidence="1 2" key="1">
    <citation type="submission" date="2019-03" db="EMBL/GenBank/DDBJ databases">
        <title>The genome sequence of Nitrosococcus wardiae strain D1FHST reveals the archetypal metabolic capacity of ammonia-oxidizing Gammaproteobacteria.</title>
        <authorList>
            <person name="Wang L."/>
            <person name="Lim C.K."/>
            <person name="Hanson T.E."/>
            <person name="Dang H."/>
            <person name="Klotz M.G."/>
        </authorList>
    </citation>
    <scope>NUCLEOTIDE SEQUENCE [LARGE SCALE GENOMIC DNA]</scope>
    <source>
        <strain evidence="1 2">D1FHS</strain>
    </source>
</reference>
<dbReference type="RefSeq" id="WP_134359032.1">
    <property type="nucleotide sequence ID" value="NZ_CP038033.1"/>
</dbReference>
<protein>
    <submittedName>
        <fullName evidence="1">Uncharacterized protein</fullName>
    </submittedName>
</protein>
<dbReference type="EMBL" id="CP038033">
    <property type="protein sequence ID" value="QBQ55775.1"/>
    <property type="molecule type" value="Genomic_DNA"/>
</dbReference>